<keyword evidence="3" id="KW-1185">Reference proteome</keyword>
<evidence type="ECO:0008006" key="4">
    <source>
        <dbReference type="Google" id="ProtNLM"/>
    </source>
</evidence>
<evidence type="ECO:0000256" key="1">
    <source>
        <dbReference type="SAM" id="MobiDB-lite"/>
    </source>
</evidence>
<protein>
    <recommendedName>
        <fullName evidence="4">F-box domain-containing protein</fullName>
    </recommendedName>
</protein>
<dbReference type="KEGG" id="more:E1B28_000209"/>
<organism evidence="2 3">
    <name type="scientific">Marasmius oreades</name>
    <name type="common">fairy-ring Marasmius</name>
    <dbReference type="NCBI Taxonomy" id="181124"/>
    <lineage>
        <taxon>Eukaryota</taxon>
        <taxon>Fungi</taxon>
        <taxon>Dikarya</taxon>
        <taxon>Basidiomycota</taxon>
        <taxon>Agaricomycotina</taxon>
        <taxon>Agaricomycetes</taxon>
        <taxon>Agaricomycetidae</taxon>
        <taxon>Agaricales</taxon>
        <taxon>Marasmiineae</taxon>
        <taxon>Marasmiaceae</taxon>
        <taxon>Marasmius</taxon>
    </lineage>
</organism>
<sequence length="525" mass="59814">MSQTASLKDSDVQETGGQPVPKVENGERDDPGHSSLDAGTSELVQGFGLYIKGRSGLFLRIPPEILLEIFYAMCSGGSNLIPDPALVDVPPLLLAHVCRLWRKVALSTPKLWSRFVLDIGYCKIPLLLWYLEQSKDVPLDIVCRDLVDDPVDCISNKKIVLQQLLAHSKRWRLANLDIYNPDRWTKAIRLLSEPPIFPQLQEISLYFLRHFNDVNQIILSKLFPTPQRVQTLSTFYDYLPGSPQPFPLDTFRLVLSDNFSRIEMLAILKRFPDAKELIIPYYSLTWSFTADLAIKRHYNHACLSTLYIRFSVGDDDDEYSPYGECHYSFHLFFRTLTLPALKQLNMLYPYICSSCQRRPRPHPWDGDAFREMMLRSQCTLERLTLVNLPLRPSEIGDLIRSCPALSTLVYHECGGTKTTKHLLDLLATPSVYVQLDATLLPLPVLERLGISITFSSDSELSKESQENELAIKITETSRARQQMNLAPFKLSFELSRPLLSSTRNILDGMDIDVNSITTFPQEVVE</sequence>
<feature type="region of interest" description="Disordered" evidence="1">
    <location>
        <begin position="1"/>
        <end position="35"/>
    </location>
</feature>
<name>A0A9P7V0S9_9AGAR</name>
<dbReference type="GeneID" id="66069285"/>
<gene>
    <name evidence="2" type="ORF">E1B28_000209</name>
</gene>
<proteinExistence type="predicted"/>
<dbReference type="Proteomes" id="UP001049176">
    <property type="component" value="Chromosome 1"/>
</dbReference>
<dbReference type="EMBL" id="CM032181">
    <property type="protein sequence ID" value="KAG7098245.1"/>
    <property type="molecule type" value="Genomic_DNA"/>
</dbReference>
<evidence type="ECO:0000313" key="2">
    <source>
        <dbReference type="EMBL" id="KAG7098245.1"/>
    </source>
</evidence>
<dbReference type="OrthoDB" id="2905791at2759"/>
<comment type="caution">
    <text evidence="2">The sequence shown here is derived from an EMBL/GenBank/DDBJ whole genome shotgun (WGS) entry which is preliminary data.</text>
</comment>
<reference evidence="2" key="1">
    <citation type="journal article" date="2021" name="Genome Biol. Evol.">
        <title>The assembled and annotated genome of the fairy-ring fungus Marasmius oreades.</title>
        <authorList>
            <person name="Hiltunen M."/>
            <person name="Ament-Velasquez S.L."/>
            <person name="Johannesson H."/>
        </authorList>
    </citation>
    <scope>NUCLEOTIDE SEQUENCE</scope>
    <source>
        <strain evidence="2">03SP1</strain>
    </source>
</reference>
<evidence type="ECO:0000313" key="3">
    <source>
        <dbReference type="Proteomes" id="UP001049176"/>
    </source>
</evidence>
<accession>A0A9P7V0S9</accession>
<dbReference type="Gene3D" id="1.20.1280.50">
    <property type="match status" value="1"/>
</dbReference>
<dbReference type="AlphaFoldDB" id="A0A9P7V0S9"/>
<dbReference type="RefSeq" id="XP_043014715.1">
    <property type="nucleotide sequence ID" value="XM_043146015.1"/>
</dbReference>